<evidence type="ECO:0000313" key="1">
    <source>
        <dbReference type="EMBL" id="XBO40491.1"/>
    </source>
</evidence>
<dbReference type="EMBL" id="CP157484">
    <property type="protein sequence ID" value="XBO40491.1"/>
    <property type="molecule type" value="Genomic_DNA"/>
</dbReference>
<sequence>MIKPVLAVILLWPVILAVASASFLYSRWAANTSGEIVLEESPFCPFS</sequence>
<proteinExistence type="predicted"/>
<protein>
    <submittedName>
        <fullName evidence="1">Uncharacterized protein</fullName>
    </submittedName>
</protein>
<organism evidence="1">
    <name type="scientific">Alsobacter sp. KACC 23698</name>
    <dbReference type="NCBI Taxonomy" id="3149229"/>
    <lineage>
        <taxon>Bacteria</taxon>
        <taxon>Pseudomonadati</taxon>
        <taxon>Pseudomonadota</taxon>
        <taxon>Alphaproteobacteria</taxon>
        <taxon>Hyphomicrobiales</taxon>
        <taxon>Alsobacteraceae</taxon>
        <taxon>Alsobacter</taxon>
    </lineage>
</organism>
<dbReference type="AlphaFoldDB" id="A0AAU7JJY5"/>
<gene>
    <name evidence="1" type="ORF">ABEG18_06920</name>
</gene>
<dbReference type="RefSeq" id="WP_406857351.1">
    <property type="nucleotide sequence ID" value="NZ_CP157484.1"/>
</dbReference>
<accession>A0AAU7JJY5</accession>
<name>A0AAU7JJY5_9HYPH</name>
<reference evidence="1" key="1">
    <citation type="submission" date="2024-05" db="EMBL/GenBank/DDBJ databases">
        <authorList>
            <person name="Kim S."/>
            <person name="Heo J."/>
            <person name="Choi H."/>
            <person name="Choi Y."/>
            <person name="Kwon S.-W."/>
            <person name="Kim Y."/>
        </authorList>
    </citation>
    <scope>NUCLEOTIDE SEQUENCE</scope>
    <source>
        <strain evidence="1">KACC 23698</strain>
    </source>
</reference>